<reference evidence="3" key="1">
    <citation type="submission" date="2022-05" db="EMBL/GenBank/DDBJ databases">
        <authorList>
            <person name="Sun H.-N."/>
        </authorList>
    </citation>
    <scope>NUCLEOTIDE SEQUENCE</scope>
    <source>
        <strain evidence="3">HB14</strain>
    </source>
</reference>
<keyword evidence="4" id="KW-1185">Reference proteome</keyword>
<sequence length="325" mass="36176">MNRKSRFPLMVTAVALAVGAVAWYVTPSQPDPSPEGTARGSKTSLAPGPASAPSLASVPVSSPDIEPRLPPPTLKDETEFANQQGPQLYNERGLDSQQRAIYSDYPLEALQQMSANNDAYATLALANKLAMRAPFTEAELQEMDHSQVHRAFIKQEHQTLSLKKFAAAQGSVEAINEIFYQMYGQHYAFGESTESDNPELLRELYGLEDPAMPIEWELHMNAAAWAVVHGRRGDPIRSLINLEILDKRFALNRNNWSEVLNRAEAIYAALAAQRKALGLAPFNNKVVEEYGGEYTVRQNDYYAWLLSQDTLPSSLDYFSDSVSHR</sequence>
<dbReference type="EMBL" id="JAMFTH010000005">
    <property type="protein sequence ID" value="MCP8900405.1"/>
    <property type="molecule type" value="Genomic_DNA"/>
</dbReference>
<feature type="compositionally biased region" description="Low complexity" evidence="1">
    <location>
        <begin position="44"/>
        <end position="63"/>
    </location>
</feature>
<feature type="signal peptide" evidence="2">
    <location>
        <begin position="1"/>
        <end position="22"/>
    </location>
</feature>
<reference evidence="3" key="2">
    <citation type="submission" date="2023-01" db="EMBL/GenBank/DDBJ databases">
        <title>Gilvimarinus xylanilyticus HB14 isolated from Caulerpa lentillifera aquaculture base in Hainan, China.</title>
        <authorList>
            <person name="Zhang Y.-J."/>
        </authorList>
    </citation>
    <scope>NUCLEOTIDE SEQUENCE</scope>
    <source>
        <strain evidence="3">HB14</strain>
    </source>
</reference>
<evidence type="ECO:0000313" key="3">
    <source>
        <dbReference type="EMBL" id="MCP8900405.1"/>
    </source>
</evidence>
<feature type="region of interest" description="Disordered" evidence="1">
    <location>
        <begin position="27"/>
        <end position="75"/>
    </location>
</feature>
<evidence type="ECO:0000256" key="2">
    <source>
        <dbReference type="SAM" id="SignalP"/>
    </source>
</evidence>
<proteinExistence type="predicted"/>
<organism evidence="3 4">
    <name type="scientific">Gilvimarinus xylanilyticus</name>
    <dbReference type="NCBI Taxonomy" id="2944139"/>
    <lineage>
        <taxon>Bacteria</taxon>
        <taxon>Pseudomonadati</taxon>
        <taxon>Pseudomonadota</taxon>
        <taxon>Gammaproteobacteria</taxon>
        <taxon>Cellvibrionales</taxon>
        <taxon>Cellvibrionaceae</taxon>
        <taxon>Gilvimarinus</taxon>
    </lineage>
</organism>
<evidence type="ECO:0008006" key="5">
    <source>
        <dbReference type="Google" id="ProtNLM"/>
    </source>
</evidence>
<evidence type="ECO:0000256" key="1">
    <source>
        <dbReference type="SAM" id="MobiDB-lite"/>
    </source>
</evidence>
<evidence type="ECO:0000313" key="4">
    <source>
        <dbReference type="Proteomes" id="UP001139319"/>
    </source>
</evidence>
<accession>A0A9X2KX24</accession>
<name>A0A9X2KX24_9GAMM</name>
<gene>
    <name evidence="3" type="ORF">M6D89_13955</name>
</gene>
<dbReference type="Proteomes" id="UP001139319">
    <property type="component" value="Unassembled WGS sequence"/>
</dbReference>
<comment type="caution">
    <text evidence="3">The sequence shown here is derived from an EMBL/GenBank/DDBJ whole genome shotgun (WGS) entry which is preliminary data.</text>
</comment>
<dbReference type="RefSeq" id="WP_253968698.1">
    <property type="nucleotide sequence ID" value="NZ_JAMFTH010000005.1"/>
</dbReference>
<dbReference type="AlphaFoldDB" id="A0A9X2KX24"/>
<keyword evidence="2" id="KW-0732">Signal</keyword>
<feature type="chain" id="PRO_5040740807" description="DUF4375 domain-containing protein" evidence="2">
    <location>
        <begin position="23"/>
        <end position="325"/>
    </location>
</feature>
<protein>
    <recommendedName>
        <fullName evidence="5">DUF4375 domain-containing protein</fullName>
    </recommendedName>
</protein>